<dbReference type="EMBL" id="JAPQKP010000002">
    <property type="protein sequence ID" value="KAJ5206335.1"/>
    <property type="molecule type" value="Genomic_DNA"/>
</dbReference>
<dbReference type="GO" id="GO:0016705">
    <property type="term" value="F:oxidoreductase activity, acting on paired donors, with incorporation or reduction of molecular oxygen"/>
    <property type="evidence" value="ECO:0007669"/>
    <property type="project" value="InterPro"/>
</dbReference>
<sequence>MWISFLPSWKKAWQTKETVIMQLIEASRSRFISNSDVQNEATCAMDEIFKREARAEAKGRESTVREMIDETFAYIKEWALTHRTGGHETTQDTTKWSMKYLTSYQEK</sequence>
<dbReference type="GO" id="GO:0004497">
    <property type="term" value="F:monooxygenase activity"/>
    <property type="evidence" value="ECO:0007669"/>
    <property type="project" value="InterPro"/>
</dbReference>
<dbReference type="GO" id="GO:0005506">
    <property type="term" value="F:iron ion binding"/>
    <property type="evidence" value="ECO:0007669"/>
    <property type="project" value="InterPro"/>
</dbReference>
<dbReference type="GO" id="GO:0020037">
    <property type="term" value="F:heme binding"/>
    <property type="evidence" value="ECO:0007669"/>
    <property type="project" value="InterPro"/>
</dbReference>
<dbReference type="OrthoDB" id="1470350at2759"/>
<accession>A0A9W9MRY1</accession>
<comment type="caution">
    <text evidence="1">The sequence shown here is derived from an EMBL/GenBank/DDBJ whole genome shotgun (WGS) entry which is preliminary data.</text>
</comment>
<reference evidence="1" key="2">
    <citation type="journal article" date="2023" name="IMA Fungus">
        <title>Comparative genomic study of the Penicillium genus elucidates a diverse pangenome and 15 lateral gene transfer events.</title>
        <authorList>
            <person name="Petersen C."/>
            <person name="Sorensen T."/>
            <person name="Nielsen M.R."/>
            <person name="Sondergaard T.E."/>
            <person name="Sorensen J.L."/>
            <person name="Fitzpatrick D.A."/>
            <person name="Frisvad J.C."/>
            <person name="Nielsen K.L."/>
        </authorList>
    </citation>
    <scope>NUCLEOTIDE SEQUENCE</scope>
    <source>
        <strain evidence="1">IBT 16849</strain>
    </source>
</reference>
<dbReference type="InterPro" id="IPR036396">
    <property type="entry name" value="Cyt_P450_sf"/>
</dbReference>
<name>A0A9W9MRY1_9EURO</name>
<evidence type="ECO:0000313" key="2">
    <source>
        <dbReference type="Proteomes" id="UP001150879"/>
    </source>
</evidence>
<evidence type="ECO:0000313" key="1">
    <source>
        <dbReference type="EMBL" id="KAJ5206335.1"/>
    </source>
</evidence>
<organism evidence="1 2">
    <name type="scientific">Penicillium cf. griseofulvum</name>
    <dbReference type="NCBI Taxonomy" id="2972120"/>
    <lineage>
        <taxon>Eukaryota</taxon>
        <taxon>Fungi</taxon>
        <taxon>Dikarya</taxon>
        <taxon>Ascomycota</taxon>
        <taxon>Pezizomycotina</taxon>
        <taxon>Eurotiomycetes</taxon>
        <taxon>Eurotiomycetidae</taxon>
        <taxon>Eurotiales</taxon>
        <taxon>Aspergillaceae</taxon>
        <taxon>Penicillium</taxon>
    </lineage>
</organism>
<reference evidence="1" key="1">
    <citation type="submission" date="2022-11" db="EMBL/GenBank/DDBJ databases">
        <authorList>
            <person name="Petersen C."/>
        </authorList>
    </citation>
    <scope>NUCLEOTIDE SEQUENCE</scope>
    <source>
        <strain evidence="1">IBT 16849</strain>
    </source>
</reference>
<gene>
    <name evidence="1" type="ORF">N7472_002783</name>
</gene>
<dbReference type="Proteomes" id="UP001150879">
    <property type="component" value="Unassembled WGS sequence"/>
</dbReference>
<keyword evidence="2" id="KW-1185">Reference proteome</keyword>
<dbReference type="Gene3D" id="1.10.630.10">
    <property type="entry name" value="Cytochrome P450"/>
    <property type="match status" value="1"/>
</dbReference>
<dbReference type="AlphaFoldDB" id="A0A9W9MRY1"/>
<proteinExistence type="predicted"/>
<protein>
    <submittedName>
        <fullName evidence="1">Cytochrome P450</fullName>
    </submittedName>
</protein>